<comment type="similarity">
    <text evidence="3">Belongs to the multi antimicrobial extrusion (MATE) (TC 2.A.66.1) family.</text>
</comment>
<reference evidence="14 15" key="1">
    <citation type="submission" date="2019-09" db="EMBL/GenBank/DDBJ databases">
        <title>Genome sequence of Clostridium sp. EA1.</title>
        <authorList>
            <person name="Poehlein A."/>
            <person name="Bengelsdorf F.R."/>
            <person name="Daniel R."/>
        </authorList>
    </citation>
    <scope>NUCLEOTIDE SEQUENCE [LARGE SCALE GENOMIC DNA]</scope>
    <source>
        <strain evidence="14 15">EA1</strain>
    </source>
</reference>
<keyword evidence="9 13" id="KW-1133">Transmembrane helix</keyword>
<keyword evidence="11 13" id="KW-0472">Membrane</keyword>
<evidence type="ECO:0000256" key="10">
    <source>
        <dbReference type="ARBA" id="ARBA00023065"/>
    </source>
</evidence>
<dbReference type="GO" id="GO:0015297">
    <property type="term" value="F:antiporter activity"/>
    <property type="evidence" value="ECO:0007669"/>
    <property type="project" value="UniProtKB-KW"/>
</dbReference>
<feature type="transmembrane region" description="Helical" evidence="13">
    <location>
        <begin position="313"/>
        <end position="336"/>
    </location>
</feature>
<keyword evidence="10" id="KW-0406">Ion transport</keyword>
<dbReference type="GO" id="GO:0042910">
    <property type="term" value="F:xenobiotic transmembrane transporter activity"/>
    <property type="evidence" value="ECO:0007669"/>
    <property type="project" value="InterPro"/>
</dbReference>
<dbReference type="RefSeq" id="WP_156990323.1">
    <property type="nucleotide sequence ID" value="NZ_VWXL01000052.1"/>
</dbReference>
<protein>
    <recommendedName>
        <fullName evidence="4">Probable multidrug resistance protein NorM</fullName>
    </recommendedName>
    <alternativeName>
        <fullName evidence="12">Multidrug-efflux transporter</fullName>
    </alternativeName>
</protein>
<keyword evidence="8 13" id="KW-0812">Transmembrane</keyword>
<dbReference type="PANTHER" id="PTHR43298:SF2">
    <property type="entry name" value="FMN_FAD EXPORTER YEEO-RELATED"/>
    <property type="match status" value="1"/>
</dbReference>
<dbReference type="GO" id="GO:0005886">
    <property type="term" value="C:plasma membrane"/>
    <property type="evidence" value="ECO:0007669"/>
    <property type="project" value="UniProtKB-SubCell"/>
</dbReference>
<comment type="subcellular location">
    <subcellularLocation>
        <location evidence="2">Cell membrane</location>
        <topology evidence="2">Multi-pass membrane protein</topology>
    </subcellularLocation>
</comment>
<dbReference type="Pfam" id="PF01554">
    <property type="entry name" value="MatE"/>
    <property type="match status" value="2"/>
</dbReference>
<evidence type="ECO:0000256" key="5">
    <source>
        <dbReference type="ARBA" id="ARBA00022448"/>
    </source>
</evidence>
<feature type="transmembrane region" description="Helical" evidence="13">
    <location>
        <begin position="90"/>
        <end position="116"/>
    </location>
</feature>
<evidence type="ECO:0000256" key="13">
    <source>
        <dbReference type="SAM" id="Phobius"/>
    </source>
</evidence>
<dbReference type="InterPro" id="IPR048279">
    <property type="entry name" value="MdtK-like"/>
</dbReference>
<evidence type="ECO:0000256" key="3">
    <source>
        <dbReference type="ARBA" id="ARBA00010199"/>
    </source>
</evidence>
<organism evidence="14 15">
    <name type="scientific">Caproicibacter fermentans</name>
    <dbReference type="NCBI Taxonomy" id="2576756"/>
    <lineage>
        <taxon>Bacteria</taxon>
        <taxon>Bacillati</taxon>
        <taxon>Bacillota</taxon>
        <taxon>Clostridia</taxon>
        <taxon>Eubacteriales</taxon>
        <taxon>Acutalibacteraceae</taxon>
        <taxon>Caproicibacter</taxon>
    </lineage>
</organism>
<feature type="transmembrane region" description="Helical" evidence="13">
    <location>
        <begin position="136"/>
        <end position="153"/>
    </location>
</feature>
<sequence>MKSRINFAEEKTTSGLMKMALPLLMALVLNMAYNLVDSLWIGNLLGESAMAALTSSTPIILILTALGMGASNGLSIPLSQAIGAKDEKRVTALISTSFMGFLVMSVLLTGLCEGFADGILRAMNTPASVFPLAKSYLALYLLALPADYFYLYFTTVLRSYGNTTLQAVSILFCTILNACLDPLFIHLWGFAGAAAATLLSQTLSVVILIAYLARKKLFHVQISAIEWSEGKQILFKALPSAVQQSIPALSTGVLTAIVGGFGVTAVAAYGVTGKLEIILFYPAMALNMALTTITGQCFGAGRADRAADYTKKSLLFGCVLLVLLTVPVVGFAGWLSGLFLSSADVAKIVAWYFGVIGVGYVLNTVTNCFLGTMNGMGKPGMGMALMIFYYIVIRMPLAFVLSRGSLGLGGVWWAVLVSHAVAAVSAAALFRFLYIRNEKMQEAARN</sequence>
<gene>
    <name evidence="14" type="primary">mepA_4</name>
    <name evidence="14" type="ORF">CAFE_16240</name>
</gene>
<evidence type="ECO:0000256" key="6">
    <source>
        <dbReference type="ARBA" id="ARBA00022449"/>
    </source>
</evidence>
<evidence type="ECO:0000256" key="4">
    <source>
        <dbReference type="ARBA" id="ARBA00020268"/>
    </source>
</evidence>
<dbReference type="InterPro" id="IPR002528">
    <property type="entry name" value="MATE_fam"/>
</dbReference>
<evidence type="ECO:0000313" key="14">
    <source>
        <dbReference type="EMBL" id="MVB10923.1"/>
    </source>
</evidence>
<dbReference type="NCBIfam" id="TIGR00797">
    <property type="entry name" value="matE"/>
    <property type="match status" value="1"/>
</dbReference>
<comment type="function">
    <text evidence="1">Multidrug efflux pump.</text>
</comment>
<feature type="transmembrane region" description="Helical" evidence="13">
    <location>
        <begin position="48"/>
        <end position="69"/>
    </location>
</feature>
<dbReference type="Proteomes" id="UP000469440">
    <property type="component" value="Unassembled WGS sequence"/>
</dbReference>
<keyword evidence="6" id="KW-0050">Antiport</keyword>
<evidence type="ECO:0000256" key="2">
    <source>
        <dbReference type="ARBA" id="ARBA00004651"/>
    </source>
</evidence>
<feature type="transmembrane region" description="Helical" evidence="13">
    <location>
        <begin position="382"/>
        <end position="399"/>
    </location>
</feature>
<dbReference type="AlphaFoldDB" id="A0A6N8I036"/>
<feature type="transmembrane region" description="Helical" evidence="13">
    <location>
        <begin position="21"/>
        <end position="42"/>
    </location>
</feature>
<evidence type="ECO:0000313" key="15">
    <source>
        <dbReference type="Proteomes" id="UP000469440"/>
    </source>
</evidence>
<feature type="transmembrane region" description="Helical" evidence="13">
    <location>
        <begin position="411"/>
        <end position="434"/>
    </location>
</feature>
<evidence type="ECO:0000256" key="7">
    <source>
        <dbReference type="ARBA" id="ARBA00022475"/>
    </source>
</evidence>
<dbReference type="PANTHER" id="PTHR43298">
    <property type="entry name" value="MULTIDRUG RESISTANCE PROTEIN NORM-RELATED"/>
    <property type="match status" value="1"/>
</dbReference>
<keyword evidence="5" id="KW-0813">Transport</keyword>
<dbReference type="PIRSF" id="PIRSF006603">
    <property type="entry name" value="DinF"/>
    <property type="match status" value="1"/>
</dbReference>
<dbReference type="GO" id="GO:0006811">
    <property type="term" value="P:monoatomic ion transport"/>
    <property type="evidence" value="ECO:0007669"/>
    <property type="project" value="UniProtKB-KW"/>
</dbReference>
<dbReference type="OrthoDB" id="9776324at2"/>
<evidence type="ECO:0000256" key="8">
    <source>
        <dbReference type="ARBA" id="ARBA00022692"/>
    </source>
</evidence>
<evidence type="ECO:0000256" key="11">
    <source>
        <dbReference type="ARBA" id="ARBA00023136"/>
    </source>
</evidence>
<feature type="transmembrane region" description="Helical" evidence="13">
    <location>
        <begin position="246"/>
        <end position="271"/>
    </location>
</feature>
<keyword evidence="7" id="KW-1003">Cell membrane</keyword>
<accession>A0A6N8I036</accession>
<feature type="transmembrane region" description="Helical" evidence="13">
    <location>
        <begin position="277"/>
        <end position="301"/>
    </location>
</feature>
<comment type="caution">
    <text evidence="14">The sequence shown here is derived from an EMBL/GenBank/DDBJ whole genome shotgun (WGS) entry which is preliminary data.</text>
</comment>
<keyword evidence="15" id="KW-1185">Reference proteome</keyword>
<evidence type="ECO:0000256" key="12">
    <source>
        <dbReference type="ARBA" id="ARBA00031636"/>
    </source>
</evidence>
<dbReference type="InterPro" id="IPR050222">
    <property type="entry name" value="MATE_MdtK"/>
</dbReference>
<feature type="transmembrane region" description="Helical" evidence="13">
    <location>
        <begin position="348"/>
        <end position="370"/>
    </location>
</feature>
<feature type="transmembrane region" description="Helical" evidence="13">
    <location>
        <begin position="165"/>
        <end position="185"/>
    </location>
</feature>
<dbReference type="CDD" id="cd13138">
    <property type="entry name" value="MATE_yoeA_like"/>
    <property type="match status" value="1"/>
</dbReference>
<evidence type="ECO:0000256" key="1">
    <source>
        <dbReference type="ARBA" id="ARBA00003408"/>
    </source>
</evidence>
<proteinExistence type="inferred from homology"/>
<dbReference type="EMBL" id="VWXL01000052">
    <property type="protein sequence ID" value="MVB10923.1"/>
    <property type="molecule type" value="Genomic_DNA"/>
</dbReference>
<feature type="transmembrane region" description="Helical" evidence="13">
    <location>
        <begin position="191"/>
        <end position="213"/>
    </location>
</feature>
<name>A0A6N8I036_9FIRM</name>
<evidence type="ECO:0000256" key="9">
    <source>
        <dbReference type="ARBA" id="ARBA00022989"/>
    </source>
</evidence>